<name>A0A3M6TZX5_POCDA</name>
<proteinExistence type="predicted"/>
<keyword evidence="3" id="KW-1185">Reference proteome</keyword>
<feature type="transmembrane region" description="Helical" evidence="1">
    <location>
        <begin position="119"/>
        <end position="142"/>
    </location>
</feature>
<feature type="transmembrane region" description="Helical" evidence="1">
    <location>
        <begin position="54"/>
        <end position="74"/>
    </location>
</feature>
<keyword evidence="1" id="KW-1133">Transmembrane helix</keyword>
<feature type="transmembrane region" description="Helical" evidence="1">
    <location>
        <begin position="86"/>
        <end position="107"/>
    </location>
</feature>
<evidence type="ECO:0000256" key="1">
    <source>
        <dbReference type="SAM" id="Phobius"/>
    </source>
</evidence>
<protein>
    <recommendedName>
        <fullName evidence="4">MARVEL domain-containing protein</fullName>
    </recommendedName>
</protein>
<dbReference type="STRING" id="46731.A0A3M6TZX5"/>
<comment type="caution">
    <text evidence="2">The sequence shown here is derived from an EMBL/GenBank/DDBJ whole genome shotgun (WGS) entry which is preliminary data.</text>
</comment>
<gene>
    <name evidence="2" type="ORF">pdam_00007623</name>
</gene>
<accession>A0A3M6TZX5</accession>
<evidence type="ECO:0000313" key="3">
    <source>
        <dbReference type="Proteomes" id="UP000275408"/>
    </source>
</evidence>
<reference evidence="2 3" key="1">
    <citation type="journal article" date="2018" name="Sci. Rep.">
        <title>Comparative analysis of the Pocillopora damicornis genome highlights role of immune system in coral evolution.</title>
        <authorList>
            <person name="Cunning R."/>
            <person name="Bay R.A."/>
            <person name="Gillette P."/>
            <person name="Baker A.C."/>
            <person name="Traylor-Knowles N."/>
        </authorList>
    </citation>
    <scope>NUCLEOTIDE SEQUENCE [LARGE SCALE GENOMIC DNA]</scope>
    <source>
        <strain evidence="2">RSMAS</strain>
        <tissue evidence="2">Whole animal</tissue>
    </source>
</reference>
<organism evidence="2 3">
    <name type="scientific">Pocillopora damicornis</name>
    <name type="common">Cauliflower coral</name>
    <name type="synonym">Millepora damicornis</name>
    <dbReference type="NCBI Taxonomy" id="46731"/>
    <lineage>
        <taxon>Eukaryota</taxon>
        <taxon>Metazoa</taxon>
        <taxon>Cnidaria</taxon>
        <taxon>Anthozoa</taxon>
        <taxon>Hexacorallia</taxon>
        <taxon>Scleractinia</taxon>
        <taxon>Astrocoeniina</taxon>
        <taxon>Pocilloporidae</taxon>
        <taxon>Pocillopora</taxon>
    </lineage>
</organism>
<keyword evidence="1" id="KW-0472">Membrane</keyword>
<feature type="transmembrane region" description="Helical" evidence="1">
    <location>
        <begin position="206"/>
        <end position="225"/>
    </location>
</feature>
<feature type="transmembrane region" description="Helical" evidence="1">
    <location>
        <begin position="296"/>
        <end position="319"/>
    </location>
</feature>
<evidence type="ECO:0000313" key="2">
    <source>
        <dbReference type="EMBL" id="RMX46844.1"/>
    </source>
</evidence>
<feature type="transmembrane region" description="Helical" evidence="1">
    <location>
        <begin position="231"/>
        <end position="251"/>
    </location>
</feature>
<dbReference type="Proteomes" id="UP000275408">
    <property type="component" value="Unassembled WGS sequence"/>
</dbReference>
<sequence length="338" mass="37387">MADGEELRNSRGCCNCAWIVITVEGWVKLIETLTTFLAAVLTRSFAYYRAKMEYKYQVGVATCACILVFLHIIIRSLRCFEKVLPLLGMIGCFLLSVTLFVGSGIVYHDGNKYKGGDVMVASGICGFIAASLFFCEAIYYLFALVCRRSPPRHDDGDTLTTEKHGPVEDPASAVTTAMADREESLNSRRCCNFAWIVTTIEGGVKLIETVTTFLAAVLTLSYEFYRYKSEYKYQVGVATCALVFVVLHIIFRSLRCFEKVPPLLGMVGCFLLSVALVVGSGIVYHDGNIYVKGDVMIGSGICGFIAASLFFCEAIYYLFALVCRRSPPRHDDGETLIT</sequence>
<dbReference type="OrthoDB" id="5975780at2759"/>
<dbReference type="AlphaFoldDB" id="A0A3M6TZX5"/>
<keyword evidence="1" id="KW-0812">Transmembrane</keyword>
<dbReference type="EMBL" id="RCHS01002554">
    <property type="protein sequence ID" value="RMX46844.1"/>
    <property type="molecule type" value="Genomic_DNA"/>
</dbReference>
<feature type="transmembrane region" description="Helical" evidence="1">
    <location>
        <begin position="263"/>
        <end position="284"/>
    </location>
</feature>
<evidence type="ECO:0008006" key="4">
    <source>
        <dbReference type="Google" id="ProtNLM"/>
    </source>
</evidence>